<dbReference type="GO" id="GO:0005886">
    <property type="term" value="C:plasma membrane"/>
    <property type="evidence" value="ECO:0007669"/>
    <property type="project" value="TreeGrafter"/>
</dbReference>
<evidence type="ECO:0000313" key="4">
    <source>
        <dbReference type="Ensembl" id="ENSOMEP00000002176.1"/>
    </source>
</evidence>
<dbReference type="SUPFAM" id="SSF103473">
    <property type="entry name" value="MFS general substrate transporter"/>
    <property type="match status" value="1"/>
</dbReference>
<dbReference type="InterPro" id="IPR036259">
    <property type="entry name" value="MFS_trans_sf"/>
</dbReference>
<evidence type="ECO:0000256" key="2">
    <source>
        <dbReference type="ARBA" id="ARBA00008335"/>
    </source>
</evidence>
<accession>A0A3B3B9C4</accession>
<name>A0A3B3B9C4_ORYME</name>
<dbReference type="Pfam" id="PF13347">
    <property type="entry name" value="MFS_2"/>
    <property type="match status" value="1"/>
</dbReference>
<keyword evidence="3" id="KW-1133">Transmembrane helix</keyword>
<evidence type="ECO:0000256" key="3">
    <source>
        <dbReference type="SAM" id="Phobius"/>
    </source>
</evidence>
<organism evidence="4 5">
    <name type="scientific">Oryzias melastigma</name>
    <name type="common">Marine medaka</name>
    <dbReference type="NCBI Taxonomy" id="30732"/>
    <lineage>
        <taxon>Eukaryota</taxon>
        <taxon>Metazoa</taxon>
        <taxon>Chordata</taxon>
        <taxon>Craniata</taxon>
        <taxon>Vertebrata</taxon>
        <taxon>Euteleostomi</taxon>
        <taxon>Actinopterygii</taxon>
        <taxon>Neopterygii</taxon>
        <taxon>Teleostei</taxon>
        <taxon>Neoteleostei</taxon>
        <taxon>Acanthomorphata</taxon>
        <taxon>Ovalentaria</taxon>
        <taxon>Atherinomorphae</taxon>
        <taxon>Beloniformes</taxon>
        <taxon>Adrianichthyidae</taxon>
        <taxon>Oryziinae</taxon>
        <taxon>Oryzias</taxon>
    </lineage>
</organism>
<dbReference type="Ensembl" id="ENSOMET00000012937.1">
    <property type="protein sequence ID" value="ENSOMEP00000002176.1"/>
    <property type="gene ID" value="ENSOMEG00000003097.1"/>
</dbReference>
<sequence length="132" mass="14434">IPGNLPVFMTMCVLMGFSVATMFLLPWSMLPDVVDDFTSKHPSCKDLEPVFFSGYAFCSKLSGGLSAGLSTMTLQIAGYKAEACNHGDGVLTALIVLFSPVPITLLLIGMVIFHTYPINEKRRVQTDEEQLQ</sequence>
<dbReference type="PANTHER" id="PTHR11328">
    <property type="entry name" value="MAJOR FACILITATOR SUPERFAMILY DOMAIN-CONTAINING PROTEIN"/>
    <property type="match status" value="1"/>
</dbReference>
<comment type="subcellular location">
    <subcellularLocation>
        <location evidence="1">Membrane</location>
        <topology evidence="1">Multi-pass membrane protein</topology>
    </subcellularLocation>
</comment>
<evidence type="ECO:0000313" key="5">
    <source>
        <dbReference type="Proteomes" id="UP000261560"/>
    </source>
</evidence>
<feature type="transmembrane region" description="Helical" evidence="3">
    <location>
        <begin position="7"/>
        <end position="27"/>
    </location>
</feature>
<evidence type="ECO:0000256" key="1">
    <source>
        <dbReference type="ARBA" id="ARBA00004141"/>
    </source>
</evidence>
<protein>
    <submittedName>
        <fullName evidence="4">Uncharacterized protein</fullName>
    </submittedName>
</protein>
<dbReference type="PaxDb" id="30732-ENSOMEP00000002176"/>
<dbReference type="PANTHER" id="PTHR11328:SF44">
    <property type="entry name" value="SODIUM-DEPENDENT LYSOPHOSPHATIDYLCHOLINE SYMPORTER 1-B"/>
    <property type="match status" value="1"/>
</dbReference>
<dbReference type="OMA" id="AAYNTIM"/>
<dbReference type="GO" id="GO:0008643">
    <property type="term" value="P:carbohydrate transport"/>
    <property type="evidence" value="ECO:0007669"/>
    <property type="project" value="InterPro"/>
</dbReference>
<dbReference type="Proteomes" id="UP000261560">
    <property type="component" value="Unplaced"/>
</dbReference>
<reference evidence="4" key="1">
    <citation type="submission" date="2025-08" db="UniProtKB">
        <authorList>
            <consortium name="Ensembl"/>
        </authorList>
    </citation>
    <scope>IDENTIFICATION</scope>
</reference>
<dbReference type="STRING" id="30732.ENSOMEP00000002176"/>
<dbReference type="AlphaFoldDB" id="A0A3B3B9C4"/>
<comment type="similarity">
    <text evidence="2">Belongs to the major facilitator superfamily.</text>
</comment>
<keyword evidence="3" id="KW-0812">Transmembrane</keyword>
<dbReference type="GO" id="GO:0015293">
    <property type="term" value="F:symporter activity"/>
    <property type="evidence" value="ECO:0007669"/>
    <property type="project" value="InterPro"/>
</dbReference>
<feature type="transmembrane region" description="Helical" evidence="3">
    <location>
        <begin position="90"/>
        <end position="113"/>
    </location>
</feature>
<reference evidence="4" key="2">
    <citation type="submission" date="2025-09" db="UniProtKB">
        <authorList>
            <consortium name="Ensembl"/>
        </authorList>
    </citation>
    <scope>IDENTIFICATION</scope>
</reference>
<proteinExistence type="inferred from homology"/>
<keyword evidence="3" id="KW-0472">Membrane</keyword>
<dbReference type="InterPro" id="IPR039672">
    <property type="entry name" value="MFS_2"/>
</dbReference>
<dbReference type="GeneTree" id="ENSGT00390000005318"/>
<keyword evidence="5" id="KW-1185">Reference proteome</keyword>